<dbReference type="EMBL" id="GL945432">
    <property type="protein sequence ID" value="EGO26077.1"/>
    <property type="molecule type" value="Genomic_DNA"/>
</dbReference>
<dbReference type="AlphaFoldDB" id="F8NQE7"/>
<name>F8NQE7_SERL9</name>
<dbReference type="KEGG" id="sla:SERLADRAFT_462740"/>
<protein>
    <submittedName>
        <fullName evidence="2">Uncharacterized protein</fullName>
    </submittedName>
</protein>
<feature type="region of interest" description="Disordered" evidence="1">
    <location>
        <begin position="1"/>
        <end position="25"/>
    </location>
</feature>
<dbReference type="Proteomes" id="UP000008064">
    <property type="component" value="Unassembled WGS sequence"/>
</dbReference>
<evidence type="ECO:0000313" key="2">
    <source>
        <dbReference type="EMBL" id="EGO26077.1"/>
    </source>
</evidence>
<dbReference type="OrthoDB" id="6513042at2759"/>
<gene>
    <name evidence="2" type="ORF">SERLADRAFT_462740</name>
</gene>
<dbReference type="HOGENOM" id="CLU_1559048_0_0_1"/>
<reference evidence="2" key="1">
    <citation type="submission" date="2011-04" db="EMBL/GenBank/DDBJ databases">
        <title>Evolution of plant cell wall degrading machinery underlies the functional diversity of forest fungi.</title>
        <authorList>
            <consortium name="US DOE Joint Genome Institute (JGI-PGF)"/>
            <person name="Eastwood D.C."/>
            <person name="Floudas D."/>
            <person name="Binder M."/>
            <person name="Majcherczyk A."/>
            <person name="Schneider P."/>
            <person name="Aerts A."/>
            <person name="Asiegbu F.O."/>
            <person name="Baker S.E."/>
            <person name="Barry K."/>
            <person name="Bendiksby M."/>
            <person name="Blumentritt M."/>
            <person name="Coutinho P.M."/>
            <person name="Cullen D."/>
            <person name="Cullen D."/>
            <person name="Gathman A."/>
            <person name="Goodell B."/>
            <person name="Henrissat B."/>
            <person name="Ihrmark K."/>
            <person name="Kauserud H."/>
            <person name="Kohler A."/>
            <person name="LaButti K."/>
            <person name="Lapidus A."/>
            <person name="Lavin J.L."/>
            <person name="Lee Y.-H."/>
            <person name="Lindquist E."/>
            <person name="Lilly W."/>
            <person name="Lucas S."/>
            <person name="Morin E."/>
            <person name="Murat C."/>
            <person name="Oguiza J.A."/>
            <person name="Park J."/>
            <person name="Pisabarro A.G."/>
            <person name="Riley R."/>
            <person name="Rosling A."/>
            <person name="Salamov A."/>
            <person name="Schmidt O."/>
            <person name="Schmutz J."/>
            <person name="Skrede I."/>
            <person name="Stenlid J."/>
            <person name="Wiebenga A."/>
            <person name="Xie X."/>
            <person name="Kues U."/>
            <person name="Hibbett D.S."/>
            <person name="Hoffmeister D."/>
            <person name="Hogberg N."/>
            <person name="Martin F."/>
            <person name="Grigoriev I.V."/>
            <person name="Watkinson S.C."/>
        </authorList>
    </citation>
    <scope>NUCLEOTIDE SEQUENCE</scope>
    <source>
        <strain evidence="2">S7.9</strain>
    </source>
</reference>
<accession>F8NQE7</accession>
<sequence>MASYTMRRNNPHRKGKPDDQWSPSTEPFLPPTIDDEWICKKCYAVDTCMLYRKAVENVIDVDSPIADIYELKTSHLTPSQSAFFKKWEALISLEEHDIVRFRKELWTLHAQERGNIHRCTYRFVRESRMRAGNSNLLEGHMNSGDAITVSVEPDLLALARGFILELTPHDIV</sequence>
<feature type="non-terminal residue" evidence="2">
    <location>
        <position position="172"/>
    </location>
</feature>
<dbReference type="GeneID" id="18818424"/>
<organism>
    <name type="scientific">Serpula lacrymans var. lacrymans (strain S7.9)</name>
    <name type="common">Dry rot fungus</name>
    <dbReference type="NCBI Taxonomy" id="578457"/>
    <lineage>
        <taxon>Eukaryota</taxon>
        <taxon>Fungi</taxon>
        <taxon>Dikarya</taxon>
        <taxon>Basidiomycota</taxon>
        <taxon>Agaricomycotina</taxon>
        <taxon>Agaricomycetes</taxon>
        <taxon>Agaricomycetidae</taxon>
        <taxon>Boletales</taxon>
        <taxon>Coniophorineae</taxon>
        <taxon>Serpulaceae</taxon>
        <taxon>Serpula</taxon>
    </lineage>
</organism>
<proteinExistence type="predicted"/>
<evidence type="ECO:0000256" key="1">
    <source>
        <dbReference type="SAM" id="MobiDB-lite"/>
    </source>
</evidence>
<dbReference type="RefSeq" id="XP_007316250.1">
    <property type="nucleotide sequence ID" value="XM_007316188.1"/>
</dbReference>